<dbReference type="OrthoDB" id="9783294at2"/>
<dbReference type="Gene3D" id="3.40.630.10">
    <property type="entry name" value="Zn peptidases"/>
    <property type="match status" value="1"/>
</dbReference>
<dbReference type="SUPFAM" id="SSF55031">
    <property type="entry name" value="Bacterial exopeptidase dimerisation domain"/>
    <property type="match status" value="1"/>
</dbReference>
<evidence type="ECO:0000256" key="2">
    <source>
        <dbReference type="ARBA" id="ARBA00022801"/>
    </source>
</evidence>
<accession>A0A562J136</accession>
<gene>
    <name evidence="4" type="ORF">LY60_03487</name>
</gene>
<dbReference type="InterPro" id="IPR036264">
    <property type="entry name" value="Bact_exopeptidase_dim_dom"/>
</dbReference>
<comment type="caution">
    <text evidence="4">The sequence shown here is derived from an EMBL/GenBank/DDBJ whole genome shotgun (WGS) entry which is preliminary data.</text>
</comment>
<evidence type="ECO:0000313" key="4">
    <source>
        <dbReference type="EMBL" id="TWH77011.1"/>
    </source>
</evidence>
<dbReference type="SUPFAM" id="SSF53187">
    <property type="entry name" value="Zn-dependent exopeptidases"/>
    <property type="match status" value="1"/>
</dbReference>
<dbReference type="PANTHER" id="PTHR43808">
    <property type="entry name" value="ACETYLORNITHINE DEACETYLASE"/>
    <property type="match status" value="1"/>
</dbReference>
<dbReference type="GO" id="GO:0016787">
    <property type="term" value="F:hydrolase activity"/>
    <property type="evidence" value="ECO:0007669"/>
    <property type="project" value="UniProtKB-KW"/>
</dbReference>
<dbReference type="Pfam" id="PF07687">
    <property type="entry name" value="M20_dimer"/>
    <property type="match status" value="1"/>
</dbReference>
<sequence>MKYALNKHALNFIKDSSKETLDLLVELARIPAPSHKEEKRAEFCKNWLEKNGAKNVFIDDAKNVVYPLNCDNAEEITVFMAHLDVVFNDEEEFDVVIKDGRVYAPGVGDDTANVVNLLMCAKYVTQNSLKPTQGFLFVLNSCEEGLGNLKGSKKIMETYGSRVTEFVSLDGEIGSCTHKAVGSQRYKVTVTTEGGHSYSDFGNQNAIYYLSSMIQTLYTVRAPEKAKTTYNVGIISGGTSVNTIAEEASMLYEFRSVDKDCLKQMEDFFWAVLDSYRKMNIGVSVEVVGIRPCGGEINKDKFEAFTEKNKEIIKYYYEGELDLSAGSTDSNIPLSLGIPANTVGTAKGFGAHTRGEWIEIDGMETGLKIAMTMVLTYFK</sequence>
<proteinExistence type="predicted"/>
<reference evidence="4 5" key="1">
    <citation type="submission" date="2019-07" db="EMBL/GenBank/DDBJ databases">
        <title>Genomic Encyclopedia of Type Strains, Phase I: the one thousand microbial genomes (KMG-I) project.</title>
        <authorList>
            <person name="Kyrpides N."/>
        </authorList>
    </citation>
    <scope>NUCLEOTIDE SEQUENCE [LARGE SCALE GENOMIC DNA]</scope>
    <source>
        <strain evidence="4 5">DSM 13558</strain>
    </source>
</reference>
<name>A0A562J136_9FIRM</name>
<evidence type="ECO:0000313" key="5">
    <source>
        <dbReference type="Proteomes" id="UP000315343"/>
    </source>
</evidence>
<organism evidence="4 5">
    <name type="scientific">Sedimentibacter saalensis</name>
    <dbReference type="NCBI Taxonomy" id="130788"/>
    <lineage>
        <taxon>Bacteria</taxon>
        <taxon>Bacillati</taxon>
        <taxon>Bacillota</taxon>
        <taxon>Tissierellia</taxon>
        <taxon>Sedimentibacter</taxon>
    </lineage>
</organism>
<dbReference type="EMBL" id="VLKH01000014">
    <property type="protein sequence ID" value="TWH77011.1"/>
    <property type="molecule type" value="Genomic_DNA"/>
</dbReference>
<dbReference type="PANTHER" id="PTHR43808:SF17">
    <property type="entry name" value="PEPTIDASE M20"/>
    <property type="match status" value="1"/>
</dbReference>
<dbReference type="InterPro" id="IPR050072">
    <property type="entry name" value="Peptidase_M20A"/>
</dbReference>
<dbReference type="RefSeq" id="WP_145086679.1">
    <property type="nucleotide sequence ID" value="NZ_VLKH01000014.1"/>
</dbReference>
<dbReference type="InterPro" id="IPR002933">
    <property type="entry name" value="Peptidase_M20"/>
</dbReference>
<keyword evidence="2" id="KW-0378">Hydrolase</keyword>
<dbReference type="InterPro" id="IPR011650">
    <property type="entry name" value="Peptidase_M20_dimer"/>
</dbReference>
<dbReference type="Proteomes" id="UP000315343">
    <property type="component" value="Unassembled WGS sequence"/>
</dbReference>
<dbReference type="GO" id="GO:0046872">
    <property type="term" value="F:metal ion binding"/>
    <property type="evidence" value="ECO:0007669"/>
    <property type="project" value="UniProtKB-KW"/>
</dbReference>
<dbReference type="AlphaFoldDB" id="A0A562J136"/>
<evidence type="ECO:0000259" key="3">
    <source>
        <dbReference type="Pfam" id="PF07687"/>
    </source>
</evidence>
<keyword evidence="5" id="KW-1185">Reference proteome</keyword>
<feature type="domain" description="Peptidase M20 dimerisation" evidence="3">
    <location>
        <begin position="182"/>
        <end position="274"/>
    </location>
</feature>
<dbReference type="Gene3D" id="3.30.70.360">
    <property type="match status" value="1"/>
</dbReference>
<protein>
    <submittedName>
        <fullName evidence="4">Acetylornithine deacetylase/succinyl-diaminopimelate desuccinylase-like protein</fullName>
    </submittedName>
</protein>
<keyword evidence="1" id="KW-0479">Metal-binding</keyword>
<dbReference type="Pfam" id="PF01546">
    <property type="entry name" value="Peptidase_M20"/>
    <property type="match status" value="1"/>
</dbReference>
<evidence type="ECO:0000256" key="1">
    <source>
        <dbReference type="ARBA" id="ARBA00022723"/>
    </source>
</evidence>